<accession>A0A4R6PLR0</accession>
<dbReference type="RefSeq" id="WP_133538875.1">
    <property type="nucleotide sequence ID" value="NZ_SNXI01000003.1"/>
</dbReference>
<proteinExistence type="predicted"/>
<keyword evidence="2" id="KW-1185">Reference proteome</keyword>
<gene>
    <name evidence="1" type="ORF">DEU29_10349</name>
</gene>
<dbReference type="EMBL" id="SNXI01000003">
    <property type="protein sequence ID" value="TDP39154.1"/>
    <property type="molecule type" value="Genomic_DNA"/>
</dbReference>
<dbReference type="Proteomes" id="UP000295531">
    <property type="component" value="Unassembled WGS sequence"/>
</dbReference>
<evidence type="ECO:0000313" key="2">
    <source>
        <dbReference type="Proteomes" id="UP000295531"/>
    </source>
</evidence>
<organism evidence="1 2">
    <name type="scientific">Idiomarina aquatica</name>
    <dbReference type="NCBI Taxonomy" id="1327752"/>
    <lineage>
        <taxon>Bacteria</taxon>
        <taxon>Pseudomonadati</taxon>
        <taxon>Pseudomonadota</taxon>
        <taxon>Gammaproteobacteria</taxon>
        <taxon>Alteromonadales</taxon>
        <taxon>Idiomarinaceae</taxon>
        <taxon>Idiomarina</taxon>
    </lineage>
</organism>
<sequence>MLKKISGLIAVCFVFNCNAVDWENSEGLQKVQDVFTKYGSPEAVETKFGKPSSTLQKSIQMPGSDRFDTLLTLEYPTQLFRFHIIAGRHLDRKNDKVMLDKVVVTGCGPNFEFADITCQGRQNLIDALGQPEQDSDNILHYQITFGDMGSSPSYFEISDFGYVSRIEYHTFID</sequence>
<protein>
    <submittedName>
        <fullName evidence="1">Uncharacterized protein</fullName>
    </submittedName>
</protein>
<dbReference type="AlphaFoldDB" id="A0A4R6PLR0"/>
<reference evidence="1 2" key="1">
    <citation type="submission" date="2019-03" db="EMBL/GenBank/DDBJ databases">
        <title>Freshwater and sediment microbial communities from various areas in North America, analyzing microbe dynamics in response to fracking.</title>
        <authorList>
            <person name="Lamendella R."/>
        </authorList>
    </citation>
    <scope>NUCLEOTIDE SEQUENCE [LARGE SCALE GENOMIC DNA]</scope>
    <source>
        <strain evidence="1 2">18_TX</strain>
    </source>
</reference>
<name>A0A4R6PLR0_9GAMM</name>
<evidence type="ECO:0000313" key="1">
    <source>
        <dbReference type="EMBL" id="TDP39154.1"/>
    </source>
</evidence>
<comment type="caution">
    <text evidence="1">The sequence shown here is derived from an EMBL/GenBank/DDBJ whole genome shotgun (WGS) entry which is preliminary data.</text>
</comment>